<name>A0A8J4FX06_9CHLO</name>
<dbReference type="Gene3D" id="2.60.40.10">
    <property type="entry name" value="Immunoglobulins"/>
    <property type="match status" value="1"/>
</dbReference>
<evidence type="ECO:0000313" key="5">
    <source>
        <dbReference type="Proteomes" id="UP000722791"/>
    </source>
</evidence>
<dbReference type="InterPro" id="IPR002859">
    <property type="entry name" value="PKD/REJ-like"/>
</dbReference>
<protein>
    <recommendedName>
        <fullName evidence="2">PKD/REJ-like domain-containing protein</fullName>
    </recommendedName>
</protein>
<comment type="caution">
    <text evidence="4">The sequence shown here is derived from an EMBL/GenBank/DDBJ whole genome shotgun (WGS) entry which is preliminary data.</text>
</comment>
<gene>
    <name evidence="3" type="ORF">Vretifemale_8319</name>
    <name evidence="4" type="ORF">Vretimale_224</name>
</gene>
<feature type="region of interest" description="Disordered" evidence="1">
    <location>
        <begin position="430"/>
        <end position="473"/>
    </location>
</feature>
<dbReference type="PRINTS" id="PR01217">
    <property type="entry name" value="PRICHEXTENSN"/>
</dbReference>
<sequence>MLCIKASTMARTSPTNTFVVSAKNLFILAAALFTLVSYVSGSYDVIVDPVSGRPGHVARKSGSAFGMRRQLKAGCGSFIACPSAIDAAKIILGNNPNLTISNATFSKGTCTSTMSQWGIVPAGGWAPGHQMTAWFPNGSLVLSSGDASAGNCAVNTLDYFTLMVGGGGDANLNALIPAYTTYDAVALEFVVTALKDGLLVFKYAFGSDEYTEWVGTAFNDVFGFFIAPVDQPITTGHNVAIVKGTTNTQVSINNVNFNSHADIWTNNRIGAVSPLKALEADGYTNLLNTQGFQVTANQQYRFKLAVADAGDHILDSWVWLGGDTLIIDSKPVANGTVDTPTSTCANKIITLNGSSSYDPDTDDVLTFKWVISAACYPTVTKTGAVVTVDLSTLADNVTYTVSLFVTDSSDVEDALITKLSVPPGCGSKAITKNCGASPNPPPPPPPPNNKPSPPPSVIKSPPPPPPPPAPPPPPPPYIGDYIMAGNAGIVPCGSPGVTIDVSVADNDIIAQINTAMDGTPYQLYYIWGVFDMYENDIPIFNKTTNSPITSFTAAELLQGRSLKKYKILVDVTNTDQWDQGDGGILSAETFIQVLQCPIQPSWPLPTIIFNTPESFTLACGTSVLLDASAAVAWAVAKKGSSGTTQKLRWTLQDDLDVVVWTLDSPAPSTQLDGASLLKTGALSAGTFYTLRLVVFIDTKDFDNDDWETKMSVLACTPGTYPSPPPPPPGSFKPPPSPPSPPPPKPPSPPPPPPSPPPKSPSPPPPKPPLTASKPPPPKPPPPPPPKPPSPPPSMTTKPPPPKPPPPPSSTTTKPPPPPPPSTTAKPSPPAASKPPPPPPTAVKSPSPVKVKPPPKLESPPKPDSPELVDRRRR</sequence>
<evidence type="ECO:0000256" key="1">
    <source>
        <dbReference type="SAM" id="MobiDB-lite"/>
    </source>
</evidence>
<evidence type="ECO:0000313" key="3">
    <source>
        <dbReference type="EMBL" id="GIL78920.1"/>
    </source>
</evidence>
<dbReference type="NCBIfam" id="NF038133">
    <property type="entry name" value="choice_anch_L"/>
    <property type="match status" value="1"/>
</dbReference>
<feature type="domain" description="PKD/REJ-like" evidence="2">
    <location>
        <begin position="347"/>
        <end position="410"/>
    </location>
</feature>
<dbReference type="Pfam" id="PF02010">
    <property type="entry name" value="REJ"/>
    <property type="match status" value="1"/>
</dbReference>
<feature type="compositionally biased region" description="Basic and acidic residues" evidence="1">
    <location>
        <begin position="858"/>
        <end position="873"/>
    </location>
</feature>
<feature type="compositionally biased region" description="Pro residues" evidence="1">
    <location>
        <begin position="720"/>
        <end position="840"/>
    </location>
</feature>
<reference evidence="4" key="1">
    <citation type="journal article" date="2021" name="Proc. Natl. Acad. Sci. U.S.A.">
        <title>Three genomes in the algal genus Volvox reveal the fate of a haploid sex-determining region after a transition to homothallism.</title>
        <authorList>
            <person name="Yamamoto K."/>
            <person name="Hamaji T."/>
            <person name="Kawai-Toyooka H."/>
            <person name="Matsuzaki R."/>
            <person name="Takahashi F."/>
            <person name="Nishimura Y."/>
            <person name="Kawachi M."/>
            <person name="Noguchi H."/>
            <person name="Minakuchi Y."/>
            <person name="Umen J.G."/>
            <person name="Toyoda A."/>
            <person name="Nozaki H."/>
        </authorList>
    </citation>
    <scope>NUCLEOTIDE SEQUENCE</scope>
    <source>
        <strain evidence="4">NIES-3785</strain>
        <strain evidence="3">NIES-3786</strain>
    </source>
</reference>
<evidence type="ECO:0000313" key="4">
    <source>
        <dbReference type="EMBL" id="GIL93861.1"/>
    </source>
</evidence>
<dbReference type="Proteomes" id="UP000747110">
    <property type="component" value="Unassembled WGS sequence"/>
</dbReference>
<dbReference type="EMBL" id="BNCP01000014">
    <property type="protein sequence ID" value="GIL78920.1"/>
    <property type="molecule type" value="Genomic_DNA"/>
</dbReference>
<evidence type="ECO:0000313" key="6">
    <source>
        <dbReference type="Proteomes" id="UP000747110"/>
    </source>
</evidence>
<dbReference type="SUPFAM" id="SSF101447">
    <property type="entry name" value="Formin homology 2 domain (FH2 domain)"/>
    <property type="match status" value="1"/>
</dbReference>
<proteinExistence type="predicted"/>
<dbReference type="EMBL" id="BNCQ01000001">
    <property type="protein sequence ID" value="GIL93861.1"/>
    <property type="molecule type" value="Genomic_DNA"/>
</dbReference>
<dbReference type="InterPro" id="IPR013783">
    <property type="entry name" value="Ig-like_fold"/>
</dbReference>
<dbReference type="InterPro" id="IPR049804">
    <property type="entry name" value="Choice_anch_L"/>
</dbReference>
<dbReference type="AlphaFoldDB" id="A0A8J4FX06"/>
<feature type="region of interest" description="Disordered" evidence="1">
    <location>
        <begin position="720"/>
        <end position="873"/>
    </location>
</feature>
<evidence type="ECO:0000259" key="2">
    <source>
        <dbReference type="Pfam" id="PF02010"/>
    </source>
</evidence>
<accession>A0A8J4FX06</accession>
<dbReference type="OrthoDB" id="540558at2759"/>
<feature type="compositionally biased region" description="Pro residues" evidence="1">
    <location>
        <begin position="438"/>
        <end position="473"/>
    </location>
</feature>
<organism evidence="4 5">
    <name type="scientific">Volvox reticuliferus</name>
    <dbReference type="NCBI Taxonomy" id="1737510"/>
    <lineage>
        <taxon>Eukaryota</taxon>
        <taxon>Viridiplantae</taxon>
        <taxon>Chlorophyta</taxon>
        <taxon>core chlorophytes</taxon>
        <taxon>Chlorophyceae</taxon>
        <taxon>CS clade</taxon>
        <taxon>Chlamydomonadales</taxon>
        <taxon>Volvocaceae</taxon>
        <taxon>Volvox</taxon>
    </lineage>
</organism>
<dbReference type="Proteomes" id="UP000722791">
    <property type="component" value="Unassembled WGS sequence"/>
</dbReference>
<keyword evidence="6" id="KW-1185">Reference proteome</keyword>